<comment type="subcellular location">
    <subcellularLocation>
        <location evidence="7">Cytoplasm</location>
    </subcellularLocation>
</comment>
<feature type="binding site" evidence="7">
    <location>
        <position position="117"/>
    </location>
    <ligand>
        <name>Zn(2+)</name>
        <dbReference type="ChEBI" id="CHEBI:29105"/>
        <note>catalytic</note>
    </ligand>
</feature>
<comment type="function">
    <text evidence="7">Single strand-specific metallo-endoribonuclease involved in late-stage 70S ribosome quality control and in maturation of the 3' terminus of the 16S rRNA.</text>
</comment>
<dbReference type="PANTHER" id="PTHR46986">
    <property type="entry name" value="ENDORIBONUCLEASE YBEY, CHLOROPLASTIC"/>
    <property type="match status" value="1"/>
</dbReference>
<dbReference type="GO" id="GO:0004222">
    <property type="term" value="F:metalloendopeptidase activity"/>
    <property type="evidence" value="ECO:0007669"/>
    <property type="project" value="InterPro"/>
</dbReference>
<name>A0A084Y5Z5_9PROT</name>
<evidence type="ECO:0000256" key="6">
    <source>
        <dbReference type="ARBA" id="ARBA00022833"/>
    </source>
</evidence>
<keyword evidence="4 7" id="KW-0255">Endonuclease</keyword>
<dbReference type="InterPro" id="IPR020549">
    <property type="entry name" value="YbeY_CS"/>
</dbReference>
<dbReference type="EC" id="3.1.-.-" evidence="7"/>
<dbReference type="Gene3D" id="3.40.390.30">
    <property type="entry name" value="Metalloproteases ('zincins'), catalytic domain"/>
    <property type="match status" value="1"/>
</dbReference>
<dbReference type="GO" id="GO:0008270">
    <property type="term" value="F:zinc ion binding"/>
    <property type="evidence" value="ECO:0007669"/>
    <property type="project" value="UniProtKB-UniRule"/>
</dbReference>
<comment type="similarity">
    <text evidence="1 7">Belongs to the endoribonuclease YbeY family.</text>
</comment>
<proteinExistence type="inferred from homology"/>
<evidence type="ECO:0000313" key="9">
    <source>
        <dbReference type="Proteomes" id="UP000019812"/>
    </source>
</evidence>
<evidence type="ECO:0000256" key="1">
    <source>
        <dbReference type="ARBA" id="ARBA00010875"/>
    </source>
</evidence>
<dbReference type="InterPro" id="IPR002036">
    <property type="entry name" value="YbeY"/>
</dbReference>
<accession>A0A084Y5Z5</accession>
<dbReference type="Proteomes" id="UP000019812">
    <property type="component" value="Unassembled WGS sequence"/>
</dbReference>
<dbReference type="GO" id="GO:0004521">
    <property type="term" value="F:RNA endonuclease activity"/>
    <property type="evidence" value="ECO:0007669"/>
    <property type="project" value="UniProtKB-UniRule"/>
</dbReference>
<evidence type="ECO:0000256" key="2">
    <source>
        <dbReference type="ARBA" id="ARBA00022722"/>
    </source>
</evidence>
<dbReference type="PANTHER" id="PTHR46986:SF1">
    <property type="entry name" value="ENDORIBONUCLEASE YBEY, CHLOROPLASTIC"/>
    <property type="match status" value="1"/>
</dbReference>
<keyword evidence="7" id="KW-0963">Cytoplasm</keyword>
<evidence type="ECO:0000256" key="7">
    <source>
        <dbReference type="HAMAP-Rule" id="MF_00009"/>
    </source>
</evidence>
<gene>
    <name evidence="7 8" type="primary">ybeY</name>
    <name evidence="8" type="ORF">CAPSK01_000152</name>
</gene>
<evidence type="ECO:0000256" key="5">
    <source>
        <dbReference type="ARBA" id="ARBA00022801"/>
    </source>
</evidence>
<keyword evidence="7" id="KW-0690">Ribosome biogenesis</keyword>
<keyword evidence="2 7" id="KW-0540">Nuclease</keyword>
<dbReference type="HAMAP" id="MF_00009">
    <property type="entry name" value="Endoribonucl_YbeY"/>
    <property type="match status" value="1"/>
</dbReference>
<protein>
    <recommendedName>
        <fullName evidence="7">Endoribonuclease YbeY</fullName>
        <ecNumber evidence="7">3.1.-.-</ecNumber>
    </recommendedName>
</protein>
<keyword evidence="7" id="KW-0698">rRNA processing</keyword>
<comment type="cofactor">
    <cofactor evidence="7">
        <name>Zn(2+)</name>
        <dbReference type="ChEBI" id="CHEBI:29105"/>
    </cofactor>
    <text evidence="7">Binds 1 zinc ion.</text>
</comment>
<keyword evidence="3 7" id="KW-0479">Metal-binding</keyword>
<evidence type="ECO:0000256" key="3">
    <source>
        <dbReference type="ARBA" id="ARBA00022723"/>
    </source>
</evidence>
<dbReference type="PROSITE" id="PS01306">
    <property type="entry name" value="UPF0054"/>
    <property type="match status" value="1"/>
</dbReference>
<dbReference type="GO" id="GO:0006364">
    <property type="term" value="P:rRNA processing"/>
    <property type="evidence" value="ECO:0007669"/>
    <property type="project" value="UniProtKB-UniRule"/>
</dbReference>
<comment type="caution">
    <text evidence="8">The sequence shown here is derived from an EMBL/GenBank/DDBJ whole genome shotgun (WGS) entry which is preliminary data.</text>
</comment>
<dbReference type="EMBL" id="JDSS02000004">
    <property type="protein sequence ID" value="KFB70139.1"/>
    <property type="molecule type" value="Genomic_DNA"/>
</dbReference>
<evidence type="ECO:0000256" key="4">
    <source>
        <dbReference type="ARBA" id="ARBA00022759"/>
    </source>
</evidence>
<evidence type="ECO:0000313" key="8">
    <source>
        <dbReference type="EMBL" id="KFB70139.1"/>
    </source>
</evidence>
<feature type="binding site" evidence="7">
    <location>
        <position position="113"/>
    </location>
    <ligand>
        <name>Zn(2+)</name>
        <dbReference type="ChEBI" id="CHEBI:29105"/>
        <note>catalytic</note>
    </ligand>
</feature>
<sequence>MAKCERRLQVSVQHAGDWPDLPGKSQVRRWARAAAVHHGVGGQITVRFVDTDEGRSLNRTYRSKDYATNVLSFPYQQEPSLCGDLVLCAPVVAIEASAQGKSLEAHYAHLIVHGMLHLQGYDHETGKKEAREMENQERRVLAALGYPDPYRLENQWIARKEEGLRSVIAISARKTPDCRQWKNRR</sequence>
<dbReference type="GO" id="GO:0005737">
    <property type="term" value="C:cytoplasm"/>
    <property type="evidence" value="ECO:0007669"/>
    <property type="project" value="UniProtKB-SubCell"/>
</dbReference>
<dbReference type="InterPro" id="IPR023091">
    <property type="entry name" value="MetalPrtase_cat_dom_sf_prd"/>
</dbReference>
<keyword evidence="5 7" id="KW-0378">Hydrolase</keyword>
<feature type="binding site" evidence="7">
    <location>
        <position position="123"/>
    </location>
    <ligand>
        <name>Zn(2+)</name>
        <dbReference type="ChEBI" id="CHEBI:29105"/>
        <note>catalytic</note>
    </ligand>
</feature>
<reference evidence="8 9" key="1">
    <citation type="submission" date="2014-07" db="EMBL/GenBank/DDBJ databases">
        <title>Expanding our view of genomic diversity in Candidatus Accumulibacter clades.</title>
        <authorList>
            <person name="Skennerton C.T."/>
            <person name="Barr J.J."/>
            <person name="Slater F.R."/>
            <person name="Bond P.L."/>
            <person name="Tyson G.W."/>
        </authorList>
    </citation>
    <scope>NUCLEOTIDE SEQUENCE [LARGE SCALE GENOMIC DNA]</scope>
    <source>
        <strain evidence="9">SK-01</strain>
    </source>
</reference>
<dbReference type="Pfam" id="PF02130">
    <property type="entry name" value="YbeY"/>
    <property type="match status" value="1"/>
</dbReference>
<dbReference type="AlphaFoldDB" id="A0A084Y5Z5"/>
<organism evidence="8 9">
    <name type="scientific">Candidatus Accumulibacter vicinus</name>
    <dbReference type="NCBI Taxonomy" id="2954382"/>
    <lineage>
        <taxon>Bacteria</taxon>
        <taxon>Pseudomonadati</taxon>
        <taxon>Pseudomonadota</taxon>
        <taxon>Betaproteobacteria</taxon>
        <taxon>Candidatus Accumulibacter</taxon>
    </lineage>
</organism>
<dbReference type="STRING" id="1457154.CAPSK01_000152"/>
<dbReference type="NCBIfam" id="TIGR00043">
    <property type="entry name" value="rRNA maturation RNase YbeY"/>
    <property type="match status" value="1"/>
</dbReference>
<keyword evidence="6 7" id="KW-0862">Zinc</keyword>
<dbReference type="SUPFAM" id="SSF55486">
    <property type="entry name" value="Metalloproteases ('zincins'), catalytic domain"/>
    <property type="match status" value="1"/>
</dbReference>